<dbReference type="GO" id="GO:0008832">
    <property type="term" value="F:dGTPase activity"/>
    <property type="evidence" value="ECO:0007669"/>
    <property type="project" value="TreeGrafter"/>
</dbReference>
<dbReference type="EMBL" id="MFQK01000048">
    <property type="protein sequence ID" value="OGH80419.1"/>
    <property type="molecule type" value="Genomic_DNA"/>
</dbReference>
<evidence type="ECO:0008006" key="3">
    <source>
        <dbReference type="Google" id="ProtNLM"/>
    </source>
</evidence>
<gene>
    <name evidence="1" type="ORF">A3I29_00505</name>
</gene>
<dbReference type="AlphaFoldDB" id="A0A1F6N943"/>
<evidence type="ECO:0000313" key="1">
    <source>
        <dbReference type="EMBL" id="OGH80419.1"/>
    </source>
</evidence>
<dbReference type="Proteomes" id="UP000178726">
    <property type="component" value="Unassembled WGS sequence"/>
</dbReference>
<evidence type="ECO:0000313" key="2">
    <source>
        <dbReference type="Proteomes" id="UP000178726"/>
    </source>
</evidence>
<dbReference type="SUPFAM" id="SSF109604">
    <property type="entry name" value="HD-domain/PDEase-like"/>
    <property type="match status" value="1"/>
</dbReference>
<proteinExistence type="predicted"/>
<accession>A0A1F6N943</accession>
<organism evidence="1 2">
    <name type="scientific">Candidatus Magasanikbacteria bacterium RIFCSPLOWO2_02_FULL_44_11</name>
    <dbReference type="NCBI Taxonomy" id="1798689"/>
    <lineage>
        <taxon>Bacteria</taxon>
        <taxon>Candidatus Magasanikiibacteriota</taxon>
    </lineage>
</organism>
<name>A0A1F6N943_9BACT</name>
<dbReference type="PANTHER" id="PTHR11373:SF41">
    <property type="entry name" value="METAL-DEPENDENT PHOSPHOHYDROLASE"/>
    <property type="match status" value="1"/>
</dbReference>
<dbReference type="InterPro" id="IPR050135">
    <property type="entry name" value="dGTPase-like"/>
</dbReference>
<dbReference type="GO" id="GO:0006203">
    <property type="term" value="P:dGTP catabolic process"/>
    <property type="evidence" value="ECO:0007669"/>
    <property type="project" value="TreeGrafter"/>
</dbReference>
<dbReference type="Gene3D" id="1.10.3210.10">
    <property type="entry name" value="Hypothetical protein af1432"/>
    <property type="match status" value="1"/>
</dbReference>
<dbReference type="PANTHER" id="PTHR11373">
    <property type="entry name" value="DEOXYNUCLEOSIDE TRIPHOSPHATE TRIPHOSPHOHYDROLASE"/>
    <property type="match status" value="1"/>
</dbReference>
<comment type="caution">
    <text evidence="1">The sequence shown here is derived from an EMBL/GenBank/DDBJ whole genome shotgun (WGS) entry which is preliminary data.</text>
</comment>
<protein>
    <recommendedName>
        <fullName evidence="3">HD/PDEase domain-containing protein</fullName>
    </recommendedName>
</protein>
<sequence>MKYTDRVYGNFEITEPVILELINSPTLQRLKDIDQAGYFEPHFPGTAHSRFEHSIGDYLLLQNYGAAIEEQIAGLIHDVSHSAFSHCIDYVLDSGSEKEHSHQDNIFDDYVRKSEIPEILKKYNLDLDYILDDKNFPLKENDLPDLCSDRIDYSLRTAVVFKEIENGKFFTDNLAAKNGKWIFKDFESAKKYAELFLILNTKYYSGIPSAVMFLTVGNYLRYALSKEYIFETDLYTTDKIVLSKIESHIGNDPKLKLLFERMNNKIGFRNDQTNYDGKVFCKSRVVDPLCLHHGEIKRVSEIEPSWSDIIIRESKPKEYFLKFDR</sequence>
<reference evidence="1 2" key="1">
    <citation type="journal article" date="2016" name="Nat. Commun.">
        <title>Thousands of microbial genomes shed light on interconnected biogeochemical processes in an aquifer system.</title>
        <authorList>
            <person name="Anantharaman K."/>
            <person name="Brown C.T."/>
            <person name="Hug L.A."/>
            <person name="Sharon I."/>
            <person name="Castelle C.J."/>
            <person name="Probst A.J."/>
            <person name="Thomas B.C."/>
            <person name="Singh A."/>
            <person name="Wilkins M.J."/>
            <person name="Karaoz U."/>
            <person name="Brodie E.L."/>
            <person name="Williams K.H."/>
            <person name="Hubbard S.S."/>
            <person name="Banfield J.F."/>
        </authorList>
    </citation>
    <scope>NUCLEOTIDE SEQUENCE [LARGE SCALE GENOMIC DNA]</scope>
</reference>